<dbReference type="FunFam" id="2.170.190.11:FF:000005">
    <property type="entry name" value="Molybdopterin biosynthesis MoeA protein"/>
    <property type="match status" value="1"/>
</dbReference>
<dbReference type="InterPro" id="IPR038987">
    <property type="entry name" value="MoeA-like"/>
</dbReference>
<dbReference type="Proteomes" id="UP000001495">
    <property type="component" value="Chromosome"/>
</dbReference>
<dbReference type="SUPFAM" id="SSF63882">
    <property type="entry name" value="MoeA N-terminal region -like"/>
    <property type="match status" value="1"/>
</dbReference>
<comment type="pathway">
    <text evidence="1">Cofactor biosynthesis; molybdopterin biosynthesis.</text>
</comment>
<sequence>MKLIRKLMPLNDAQKIVFERLSNYLIKNNKIKKVGIIGALNRISAEDIKSPIDLPYFNKAAMDGYAVKAEDTFGASETNPIILNLVDGDEIFPGEAKKVFTGEELPKNTDAVVMKEFCNEVDDFVEIYKSVHPNENVSRIGEDVKKGEVILKKGDVINPYHLNMLASLGIKEVKVYNLSFGIIATGDELISLNEIKNIEKDIKKIKGKIINSNSYMLYGLVKNLGFNAKIYGIIEDDKEKLKKAIKTALNENDILLITGGTSVSERDITVETVKEIGDVLVHGVNIRPGKPFGFGMVNGKPVFMLSGYPVASAVQFELFIQRFFVKRKKIILPLKRNIASELGRVDFVRVRVDKEVEPIRITGSGVISSLIKGDGYILIPENVEGYEKGEFVDVYLTKIISSG</sequence>
<name>C7P9H9_METFA</name>
<dbReference type="InterPro" id="IPR005110">
    <property type="entry name" value="MoeA_linker/N"/>
</dbReference>
<dbReference type="Pfam" id="PF03454">
    <property type="entry name" value="MoeA_C"/>
    <property type="match status" value="1"/>
</dbReference>
<evidence type="ECO:0000256" key="2">
    <source>
        <dbReference type="ARBA" id="ARBA00010763"/>
    </source>
</evidence>
<dbReference type="InterPro" id="IPR008284">
    <property type="entry name" value="MoCF_biosynth_CS"/>
</dbReference>
<dbReference type="SUPFAM" id="SSF63867">
    <property type="entry name" value="MoeA C-terminal domain-like"/>
    <property type="match status" value="1"/>
</dbReference>
<keyword evidence="3" id="KW-0501">Molybdenum cofactor biosynthesis</keyword>
<dbReference type="Gene3D" id="2.170.190.11">
    <property type="entry name" value="Molybdopterin biosynthesis moea protein, domain 3"/>
    <property type="match status" value="1"/>
</dbReference>
<protein>
    <submittedName>
        <fullName evidence="5">Molybdenum cofactor synthesis domain protein</fullName>
    </submittedName>
</protein>
<dbReference type="Gene3D" id="3.90.105.10">
    <property type="entry name" value="Molybdopterin biosynthesis moea protein, domain 2"/>
    <property type="match status" value="1"/>
</dbReference>
<dbReference type="EMBL" id="CP001696">
    <property type="protein sequence ID" value="ACV25211.1"/>
    <property type="molecule type" value="Genomic_DNA"/>
</dbReference>
<dbReference type="InterPro" id="IPR005111">
    <property type="entry name" value="MoeA_C_domain_IV"/>
</dbReference>
<organism evidence="5 6">
    <name type="scientific">Methanocaldococcus fervens (strain DSM 4213 / JCM 15782 / AG86)</name>
    <name type="common">Methanococcus fervens</name>
    <dbReference type="NCBI Taxonomy" id="573064"/>
    <lineage>
        <taxon>Archaea</taxon>
        <taxon>Methanobacteriati</taxon>
        <taxon>Methanobacteriota</taxon>
        <taxon>Methanomada group</taxon>
        <taxon>Methanococci</taxon>
        <taxon>Methanococcales</taxon>
        <taxon>Methanocaldococcaceae</taxon>
        <taxon>Methanocaldococcus</taxon>
    </lineage>
</organism>
<gene>
    <name evidence="5" type="ordered locus">Mefer_1404</name>
</gene>
<dbReference type="KEGG" id="mfe:Mefer_1404"/>
<dbReference type="InterPro" id="IPR036135">
    <property type="entry name" value="MoeA_linker/N_sf"/>
</dbReference>
<dbReference type="InterPro" id="IPR001453">
    <property type="entry name" value="MoaB/Mog_dom"/>
</dbReference>
<proteinExistence type="inferred from homology"/>
<dbReference type="UniPathway" id="UPA00344"/>
<dbReference type="InterPro" id="IPR036688">
    <property type="entry name" value="MoeA_C_domain_IV_sf"/>
</dbReference>
<dbReference type="FunFam" id="2.40.340.10:FF:000005">
    <property type="entry name" value="Molybdopterin molybdenumtransferase MoeA"/>
    <property type="match status" value="1"/>
</dbReference>
<comment type="similarity">
    <text evidence="2">Belongs to the MoeA family.</text>
</comment>
<dbReference type="Pfam" id="PF03453">
    <property type="entry name" value="MoeA_N"/>
    <property type="match status" value="1"/>
</dbReference>
<dbReference type="Gene3D" id="2.40.340.10">
    <property type="entry name" value="MoeA, C-terminal, domain IV"/>
    <property type="match status" value="1"/>
</dbReference>
<dbReference type="Gene3D" id="3.40.980.10">
    <property type="entry name" value="MoaB/Mog-like domain"/>
    <property type="match status" value="1"/>
</dbReference>
<dbReference type="OrthoDB" id="31371at2157"/>
<dbReference type="CDD" id="cd00887">
    <property type="entry name" value="MoeA"/>
    <property type="match status" value="1"/>
</dbReference>
<keyword evidence="6" id="KW-1185">Reference proteome</keyword>
<reference evidence="5" key="1">
    <citation type="submission" date="2009-08" db="EMBL/GenBank/DDBJ databases">
        <title>Complete sequence of chromosome of Methanocaldococcus fervens AG86.</title>
        <authorList>
            <consortium name="US DOE Joint Genome Institute"/>
            <person name="Lucas S."/>
            <person name="Copeland A."/>
            <person name="Lapidus A."/>
            <person name="Glavina del Rio T."/>
            <person name="Tice H."/>
            <person name="Bruce D."/>
            <person name="Goodwin L."/>
            <person name="Pitluck S."/>
            <person name="Chertkov O."/>
            <person name="Detter J.C."/>
            <person name="Han C."/>
            <person name="Tapia R."/>
            <person name="Larimer F."/>
            <person name="Land M."/>
            <person name="Hauser L."/>
            <person name="Kyrpides N."/>
            <person name="Ovchinnikova G."/>
            <person name="Lupa-Sieprawska M."/>
            <person name="Whitman W.B."/>
        </authorList>
    </citation>
    <scope>NUCLEOTIDE SEQUENCE [LARGE SCALE GENOMIC DNA]</scope>
    <source>
        <strain evidence="5">AG86</strain>
    </source>
</reference>
<dbReference type="PANTHER" id="PTHR10192">
    <property type="entry name" value="MOLYBDOPTERIN BIOSYNTHESIS PROTEIN"/>
    <property type="match status" value="1"/>
</dbReference>
<dbReference type="NCBIfam" id="TIGR00177">
    <property type="entry name" value="molyb_syn"/>
    <property type="match status" value="1"/>
</dbReference>
<evidence type="ECO:0000313" key="5">
    <source>
        <dbReference type="EMBL" id="ACV25211.1"/>
    </source>
</evidence>
<accession>C7P9H9</accession>
<dbReference type="GO" id="GO:0006777">
    <property type="term" value="P:Mo-molybdopterin cofactor biosynthetic process"/>
    <property type="evidence" value="ECO:0007669"/>
    <property type="project" value="UniProtKB-KW"/>
</dbReference>
<dbReference type="GeneID" id="8366109"/>
<dbReference type="SMART" id="SM00852">
    <property type="entry name" value="MoCF_biosynth"/>
    <property type="match status" value="1"/>
</dbReference>
<evidence type="ECO:0000259" key="4">
    <source>
        <dbReference type="SMART" id="SM00852"/>
    </source>
</evidence>
<dbReference type="GO" id="GO:0061599">
    <property type="term" value="F:molybdopterin molybdotransferase activity"/>
    <property type="evidence" value="ECO:0007669"/>
    <property type="project" value="TreeGrafter"/>
</dbReference>
<evidence type="ECO:0000313" key="6">
    <source>
        <dbReference type="Proteomes" id="UP000001495"/>
    </source>
</evidence>
<dbReference type="AlphaFoldDB" id="C7P9H9"/>
<dbReference type="eggNOG" id="arCOG00216">
    <property type="taxonomic scope" value="Archaea"/>
</dbReference>
<evidence type="ECO:0000256" key="1">
    <source>
        <dbReference type="ARBA" id="ARBA00005046"/>
    </source>
</evidence>
<dbReference type="STRING" id="573064.Mefer_1404"/>
<dbReference type="InterPro" id="IPR036425">
    <property type="entry name" value="MoaB/Mog-like_dom_sf"/>
</dbReference>
<evidence type="ECO:0000256" key="3">
    <source>
        <dbReference type="ARBA" id="ARBA00023150"/>
    </source>
</evidence>
<dbReference type="RefSeq" id="WP_015791944.1">
    <property type="nucleotide sequence ID" value="NC_013156.1"/>
</dbReference>
<dbReference type="Pfam" id="PF00994">
    <property type="entry name" value="MoCF_biosynth"/>
    <property type="match status" value="1"/>
</dbReference>
<dbReference type="GO" id="GO:0005737">
    <property type="term" value="C:cytoplasm"/>
    <property type="evidence" value="ECO:0007669"/>
    <property type="project" value="TreeGrafter"/>
</dbReference>
<dbReference type="HOGENOM" id="CLU_010186_7_2_2"/>
<dbReference type="PANTHER" id="PTHR10192:SF19">
    <property type="entry name" value="MOLYBDOPTERIN BIOSYNTHESIS PROTEIN MJ0666-RELATED"/>
    <property type="match status" value="1"/>
</dbReference>
<dbReference type="SUPFAM" id="SSF53218">
    <property type="entry name" value="Molybdenum cofactor biosynthesis proteins"/>
    <property type="match status" value="1"/>
</dbReference>
<feature type="domain" description="MoaB/Mog" evidence="4">
    <location>
        <begin position="181"/>
        <end position="327"/>
    </location>
</feature>
<dbReference type="PROSITE" id="PS01079">
    <property type="entry name" value="MOCF_BIOSYNTHESIS_2"/>
    <property type="match status" value="1"/>
</dbReference>